<feature type="compositionally biased region" description="Acidic residues" evidence="1">
    <location>
        <begin position="237"/>
        <end position="260"/>
    </location>
</feature>
<dbReference type="InterPro" id="IPR022435">
    <property type="entry name" value="Surface-anchored_actinobac"/>
</dbReference>
<dbReference type="Proteomes" id="UP001183410">
    <property type="component" value="Unassembled WGS sequence"/>
</dbReference>
<reference evidence="4" key="1">
    <citation type="submission" date="2023-07" db="EMBL/GenBank/DDBJ databases">
        <title>30 novel species of actinomycetes from the DSMZ collection.</title>
        <authorList>
            <person name="Nouioui I."/>
        </authorList>
    </citation>
    <scope>NUCLEOTIDE SEQUENCE [LARGE SCALE GENOMIC DNA]</scope>
    <source>
        <strain evidence="4">DSM 44915</strain>
    </source>
</reference>
<name>A0ABU2JWB9_9ACTN</name>
<feature type="transmembrane region" description="Helical" evidence="2">
    <location>
        <begin position="382"/>
        <end position="403"/>
    </location>
</feature>
<gene>
    <name evidence="3" type="ORF">RM844_22350</name>
</gene>
<protein>
    <submittedName>
        <fullName evidence="3">Choice-of-anchor M domain-containing protein</fullName>
    </submittedName>
</protein>
<keyword evidence="2" id="KW-1133">Transmembrane helix</keyword>
<feature type="compositionally biased region" description="Gly residues" evidence="1">
    <location>
        <begin position="320"/>
        <end position="347"/>
    </location>
</feature>
<feature type="region of interest" description="Disordered" evidence="1">
    <location>
        <begin position="220"/>
        <end position="379"/>
    </location>
</feature>
<keyword evidence="2" id="KW-0472">Membrane</keyword>
<feature type="compositionally biased region" description="Low complexity" evidence="1">
    <location>
        <begin position="348"/>
        <end position="367"/>
    </location>
</feature>
<keyword evidence="2" id="KW-0812">Transmembrane</keyword>
<dbReference type="NCBIfam" id="NF038134">
    <property type="entry name" value="choice_anch_M"/>
    <property type="match status" value="1"/>
</dbReference>
<feature type="compositionally biased region" description="Low complexity" evidence="1">
    <location>
        <begin position="281"/>
        <end position="290"/>
    </location>
</feature>
<feature type="compositionally biased region" description="Gly residues" evidence="1">
    <location>
        <begin position="269"/>
        <end position="279"/>
    </location>
</feature>
<evidence type="ECO:0000256" key="1">
    <source>
        <dbReference type="SAM" id="MobiDB-lite"/>
    </source>
</evidence>
<keyword evidence="4" id="KW-1185">Reference proteome</keyword>
<dbReference type="EMBL" id="JAVREO010000014">
    <property type="protein sequence ID" value="MDT0269031.1"/>
    <property type="molecule type" value="Genomic_DNA"/>
</dbReference>
<comment type="caution">
    <text evidence="3">The sequence shown here is derived from an EMBL/GenBank/DDBJ whole genome shotgun (WGS) entry which is preliminary data.</text>
</comment>
<dbReference type="RefSeq" id="WP_311669120.1">
    <property type="nucleotide sequence ID" value="NZ_JAVREO010000014.1"/>
</dbReference>
<proteinExistence type="predicted"/>
<dbReference type="PANTHER" id="PTHR24637">
    <property type="entry name" value="COLLAGEN"/>
    <property type="match status" value="1"/>
</dbReference>
<accession>A0ABU2JWB9</accession>
<dbReference type="PANTHER" id="PTHR24637:SF377">
    <property type="entry name" value="COLLAGEN TYPE IX ALPHA 1 CHAIN"/>
    <property type="match status" value="1"/>
</dbReference>
<sequence>MSWLIRGRVAPRIGALLTGGLLTGGLLLAPAPAAAEDAVVERERAVLDGGHLDLAAQLDDGQLEFRIKDGTTPGQEVWREPNDVILHFDPRHAWQIPASAAGRVPEQLGRVGDTVWVDHSVTYAAGLLWPGWNTEGVPADAVASPVTATFTGVEGPEGFFLGQWRDHPELGNVVGIDIDGTRPAPGAVELRPGVHAHPLWFFTTEGVYRIRLELSATLPTGERVSDTGTLTAVVGDPDPDEVELPAPEEPEEPETPEEPGEPGQPEDPGGPGGPGGPGEPGAPELPGEPVEPGKPTEPGEPGGPGEPGQPEEPGESEGPEGPGQPGGPGAAGHSGNGEGDGNAGGADGPSAGSATGSPTSGGTSGAENGRPAGELARTGGDFVPLGVAALAAAAAGLALWAAARHGRARRTAR</sequence>
<evidence type="ECO:0000256" key="2">
    <source>
        <dbReference type="SAM" id="Phobius"/>
    </source>
</evidence>
<evidence type="ECO:0000313" key="4">
    <source>
        <dbReference type="Proteomes" id="UP001183410"/>
    </source>
</evidence>
<dbReference type="NCBIfam" id="TIGR03769">
    <property type="entry name" value="P_ac_wall_RPT"/>
    <property type="match status" value="1"/>
</dbReference>
<evidence type="ECO:0000313" key="3">
    <source>
        <dbReference type="EMBL" id="MDT0269031.1"/>
    </source>
</evidence>
<organism evidence="3 4">
    <name type="scientific">Streptomyces chisholmiae</name>
    <dbReference type="NCBI Taxonomy" id="3075540"/>
    <lineage>
        <taxon>Bacteria</taxon>
        <taxon>Bacillati</taxon>
        <taxon>Actinomycetota</taxon>
        <taxon>Actinomycetes</taxon>
        <taxon>Kitasatosporales</taxon>
        <taxon>Streptomycetaceae</taxon>
        <taxon>Streptomyces</taxon>
    </lineage>
</organism>